<proteinExistence type="predicted"/>
<dbReference type="InterPro" id="IPR008979">
    <property type="entry name" value="Galactose-bd-like_sf"/>
</dbReference>
<dbReference type="EMBL" id="JARBDR010000903">
    <property type="protein sequence ID" value="KAJ8304029.1"/>
    <property type="molecule type" value="Genomic_DNA"/>
</dbReference>
<name>A0ABQ9EFE7_TEGGR</name>
<organism evidence="2 3">
    <name type="scientific">Tegillarca granosa</name>
    <name type="common">Malaysian cockle</name>
    <name type="synonym">Anadara granosa</name>
    <dbReference type="NCBI Taxonomy" id="220873"/>
    <lineage>
        <taxon>Eukaryota</taxon>
        <taxon>Metazoa</taxon>
        <taxon>Spiralia</taxon>
        <taxon>Lophotrochozoa</taxon>
        <taxon>Mollusca</taxon>
        <taxon>Bivalvia</taxon>
        <taxon>Autobranchia</taxon>
        <taxon>Pteriomorphia</taxon>
        <taxon>Arcoida</taxon>
        <taxon>Arcoidea</taxon>
        <taxon>Arcidae</taxon>
        <taxon>Tegillarca</taxon>
    </lineage>
</organism>
<comment type="caution">
    <text evidence="2">The sequence shown here is derived from an EMBL/GenBank/DDBJ whole genome shotgun (WGS) entry which is preliminary data.</text>
</comment>
<dbReference type="InterPro" id="IPR000421">
    <property type="entry name" value="FA58C"/>
</dbReference>
<reference evidence="2 3" key="1">
    <citation type="submission" date="2022-12" db="EMBL/GenBank/DDBJ databases">
        <title>Chromosome-level genome of Tegillarca granosa.</title>
        <authorList>
            <person name="Kim J."/>
        </authorList>
    </citation>
    <scope>NUCLEOTIDE SEQUENCE [LARGE SCALE GENOMIC DNA]</scope>
    <source>
        <strain evidence="2">Teg-2019</strain>
        <tissue evidence="2">Adductor muscle</tissue>
    </source>
</reference>
<keyword evidence="3" id="KW-1185">Reference proteome</keyword>
<protein>
    <recommendedName>
        <fullName evidence="1">F5/8 type C domain-containing protein</fullName>
    </recommendedName>
</protein>
<dbReference type="Gene3D" id="2.60.120.260">
    <property type="entry name" value="Galactose-binding domain-like"/>
    <property type="match status" value="1"/>
</dbReference>
<evidence type="ECO:0000259" key="1">
    <source>
        <dbReference type="PROSITE" id="PS50022"/>
    </source>
</evidence>
<evidence type="ECO:0000313" key="2">
    <source>
        <dbReference type="EMBL" id="KAJ8304029.1"/>
    </source>
</evidence>
<dbReference type="SUPFAM" id="SSF49785">
    <property type="entry name" value="Galactose-binding domain-like"/>
    <property type="match status" value="1"/>
</dbReference>
<accession>A0ABQ9EFE7</accession>
<feature type="domain" description="F5/8 type C" evidence="1">
    <location>
        <begin position="1"/>
        <end position="75"/>
    </location>
</feature>
<sequence>MFDGEEDTCWNSDQGSPQWVYIEFNKEVELNELHIRFQGGFAGKDCEVHGSSDGGTDLIKILDFYPEDKNRQLRI</sequence>
<dbReference type="PROSITE" id="PS50022">
    <property type="entry name" value="FA58C_3"/>
    <property type="match status" value="1"/>
</dbReference>
<gene>
    <name evidence="2" type="ORF">KUTeg_017612</name>
</gene>
<evidence type="ECO:0000313" key="3">
    <source>
        <dbReference type="Proteomes" id="UP001217089"/>
    </source>
</evidence>
<dbReference type="Proteomes" id="UP001217089">
    <property type="component" value="Unassembled WGS sequence"/>
</dbReference>
<dbReference type="Pfam" id="PF22633">
    <property type="entry name" value="F5_F8_type_C_2"/>
    <property type="match status" value="1"/>
</dbReference>